<evidence type="ECO:0000313" key="1">
    <source>
        <dbReference type="EMBL" id="PWN50285.1"/>
    </source>
</evidence>
<reference evidence="1 2" key="1">
    <citation type="journal article" date="2018" name="Mol. Biol. Evol.">
        <title>Broad Genomic Sampling Reveals a Smut Pathogenic Ancestry of the Fungal Clade Ustilaginomycotina.</title>
        <authorList>
            <person name="Kijpornyongpan T."/>
            <person name="Mondo S.J."/>
            <person name="Barry K."/>
            <person name="Sandor L."/>
            <person name="Lee J."/>
            <person name="Lipzen A."/>
            <person name="Pangilinan J."/>
            <person name="LaButti K."/>
            <person name="Hainaut M."/>
            <person name="Henrissat B."/>
            <person name="Grigoriev I.V."/>
            <person name="Spatafora J.W."/>
            <person name="Aime M.C."/>
        </authorList>
    </citation>
    <scope>NUCLEOTIDE SEQUENCE [LARGE SCALE GENOMIC DNA]</scope>
    <source>
        <strain evidence="1 2">SA 807</strain>
    </source>
</reference>
<evidence type="ECO:0000313" key="2">
    <source>
        <dbReference type="Proteomes" id="UP000245626"/>
    </source>
</evidence>
<dbReference type="Proteomes" id="UP000245626">
    <property type="component" value="Unassembled WGS sequence"/>
</dbReference>
<accession>A0ACD0NWT6</accession>
<keyword evidence="2" id="KW-1185">Reference proteome</keyword>
<proteinExistence type="predicted"/>
<name>A0ACD0NWT6_9BASI</name>
<organism evidence="1 2">
    <name type="scientific">Violaceomyces palustris</name>
    <dbReference type="NCBI Taxonomy" id="1673888"/>
    <lineage>
        <taxon>Eukaryota</taxon>
        <taxon>Fungi</taxon>
        <taxon>Dikarya</taxon>
        <taxon>Basidiomycota</taxon>
        <taxon>Ustilaginomycotina</taxon>
        <taxon>Ustilaginomycetes</taxon>
        <taxon>Violaceomycetales</taxon>
        <taxon>Violaceomycetaceae</taxon>
        <taxon>Violaceomyces</taxon>
    </lineage>
</organism>
<protein>
    <submittedName>
        <fullName evidence="1">Uncharacterized protein</fullName>
    </submittedName>
</protein>
<sequence>MAPSTTTVSPRKTRATTRSSLSNKNNHSPVKNAAKRRKSSETPLNKPGEEEGVVKEDEEDSKPTRVVLEDLEEKEWKGVVCEAREIIHGLTFSNQIPQLNEQDDPSSLQEQLTLHRIKASFMSRSDYKPTRSESGRRRSSLIEQLVNLEDDDDISIDWNLYKDWPEGMEEEENALLMYFRKLKFVYLEQETKLQFLKEVQDDPETGREAIVYSAAEVQEKEQSSRALKAQLVAAKSKVRALRAEVDQLSDLLFEPWTDLERDSKEAEKLLKEIGDMEIEMAKIRATTAGGGRGNMTTEEAEEVCDAQIQEMQALEDQTSKANRSIEKGKKELVASLKALDRLNAERSTAEKYAAEAKMGMGKDGGRDLETERLCASHQATLSLFKSMLGISSIASTEENELRIAYSIPPNPRNPRLNQNKRRRSSRGAGSADDRLRSDLGEATLVMNFEEIGGRIKKVQLLDEKGQEIDLSVAPSSRIEACRVANDVPMMIQEIIGCI</sequence>
<dbReference type="EMBL" id="KZ819948">
    <property type="protein sequence ID" value="PWN50285.1"/>
    <property type="molecule type" value="Genomic_DNA"/>
</dbReference>
<gene>
    <name evidence="1" type="ORF">IE53DRAFT_369037</name>
</gene>